<dbReference type="GO" id="GO:0016705">
    <property type="term" value="F:oxidoreductase activity, acting on paired donors, with incorporation or reduction of molecular oxygen"/>
    <property type="evidence" value="ECO:0007669"/>
    <property type="project" value="InterPro"/>
</dbReference>
<evidence type="ECO:0000313" key="3">
    <source>
        <dbReference type="Proteomes" id="UP000235777"/>
    </source>
</evidence>
<dbReference type="AlphaFoldDB" id="A0A2N7X9Z2"/>
<accession>A0A2N7X9Z2</accession>
<dbReference type="Proteomes" id="UP000235777">
    <property type="component" value="Unassembled WGS sequence"/>
</dbReference>
<dbReference type="PANTHER" id="PTHR46696:SF1">
    <property type="entry name" value="CYTOCHROME P450 YJIB-RELATED"/>
    <property type="match status" value="1"/>
</dbReference>
<dbReference type="EMBL" id="PNYC01000001">
    <property type="protein sequence ID" value="PMS38558.1"/>
    <property type="molecule type" value="Genomic_DNA"/>
</dbReference>
<proteinExistence type="inferred from homology"/>
<dbReference type="InterPro" id="IPR036396">
    <property type="entry name" value="Cyt_P450_sf"/>
</dbReference>
<dbReference type="RefSeq" id="WP_026229462.1">
    <property type="nucleotide sequence ID" value="NZ_KB890165.1"/>
</dbReference>
<dbReference type="GO" id="GO:0005506">
    <property type="term" value="F:iron ion binding"/>
    <property type="evidence" value="ECO:0007669"/>
    <property type="project" value="InterPro"/>
</dbReference>
<name>A0A2N7X9Z2_9BURK</name>
<keyword evidence="3" id="KW-1185">Reference proteome</keyword>
<dbReference type="PANTHER" id="PTHR46696">
    <property type="entry name" value="P450, PUTATIVE (EUROFUNG)-RELATED"/>
    <property type="match status" value="1"/>
</dbReference>
<dbReference type="STRING" id="863227.GCA_000373005_00977"/>
<dbReference type="GO" id="GO:0004497">
    <property type="term" value="F:monooxygenase activity"/>
    <property type="evidence" value="ECO:0007669"/>
    <property type="project" value="InterPro"/>
</dbReference>
<protein>
    <submittedName>
        <fullName evidence="2">Uncharacterized protein</fullName>
    </submittedName>
</protein>
<comment type="similarity">
    <text evidence="1">Belongs to the cytochrome P450 family.</text>
</comment>
<gene>
    <name evidence="2" type="ORF">C0Z20_01400</name>
</gene>
<dbReference type="Gene3D" id="1.10.630.10">
    <property type="entry name" value="Cytochrome P450"/>
    <property type="match status" value="1"/>
</dbReference>
<evidence type="ECO:0000313" key="2">
    <source>
        <dbReference type="EMBL" id="PMS38558.1"/>
    </source>
</evidence>
<sequence>MTPNVPWPAKPPTLRATIDACGLGHESAPEGDVLSSLGALAAAWQIDLPPRPAVSAARLIAPRRHSAYALFDRWLMRSMPPDATARLGALAQATVGARLELIVLRGRSQFDIVQEIAAPLWPEMLAAWAGLADQQRRRLHHLRRTLEVVRDPGQLTPRRLADLISALDELRRIFADVYRYPRYTRAVPNLFAALETRWEPELGTIEDEIVFAAMQLLVIGSEPSASLIGPLVDMAMQRPKLLAQLRANPSRVAAFVEEKQANFTQRRNAPRETADSGLAFEFVGRQLAKAQAVAVLRALLCMPIEIEAKKRSASWHTRSDGTRQLDHLELRFIA</sequence>
<dbReference type="OrthoDB" id="9131104at2"/>
<reference evidence="2 3" key="1">
    <citation type="submission" date="2018-01" db="EMBL/GenBank/DDBJ databases">
        <title>Whole genome analyses suggest that Burkholderia sensu lato contains two further novel genera in the rhizoxinica-symbiotica group Mycetohabitans gen. nov., and Trinickia gen. nov.: implications for the evolution of diazotrophy and nodulation in the Burkholderiaceae.</title>
        <authorList>
            <person name="Estrada-de los Santos P."/>
            <person name="Palmer M."/>
            <person name="Chavez-Ramirez B."/>
            <person name="Beukes C."/>
            <person name="Steenkamp E.T."/>
            <person name="Hirsch A.M."/>
            <person name="Manyaka P."/>
            <person name="Maluk M."/>
            <person name="Lafos M."/>
            <person name="Crook M."/>
            <person name="Gross E."/>
            <person name="Simon M.F."/>
            <person name="Bueno dos Reis Junior F."/>
            <person name="Poole P.S."/>
            <person name="Venter S.N."/>
            <person name="James E.K."/>
        </authorList>
    </citation>
    <scope>NUCLEOTIDE SEQUENCE [LARGE SCALE GENOMIC DNA]</scope>
    <source>
        <strain evidence="2 3">JPY 581</strain>
    </source>
</reference>
<dbReference type="SUPFAM" id="SSF48264">
    <property type="entry name" value="Cytochrome P450"/>
    <property type="match status" value="1"/>
</dbReference>
<comment type="caution">
    <text evidence="2">The sequence shown here is derived from an EMBL/GenBank/DDBJ whole genome shotgun (WGS) entry which is preliminary data.</text>
</comment>
<dbReference type="GO" id="GO:0020037">
    <property type="term" value="F:heme binding"/>
    <property type="evidence" value="ECO:0007669"/>
    <property type="project" value="InterPro"/>
</dbReference>
<organism evidence="2 3">
    <name type="scientific">Trinickia symbiotica</name>
    <dbReference type="NCBI Taxonomy" id="863227"/>
    <lineage>
        <taxon>Bacteria</taxon>
        <taxon>Pseudomonadati</taxon>
        <taxon>Pseudomonadota</taxon>
        <taxon>Betaproteobacteria</taxon>
        <taxon>Burkholderiales</taxon>
        <taxon>Burkholderiaceae</taxon>
        <taxon>Trinickia</taxon>
    </lineage>
</organism>
<evidence type="ECO:0000256" key="1">
    <source>
        <dbReference type="ARBA" id="ARBA00010617"/>
    </source>
</evidence>